<evidence type="ECO:0000313" key="2">
    <source>
        <dbReference type="Proteomes" id="UP001148737"/>
    </source>
</evidence>
<name>A0ACC1R363_9HYPO</name>
<dbReference type="EMBL" id="JANAKD010000096">
    <property type="protein sequence ID" value="KAJ3497675.1"/>
    <property type="molecule type" value="Genomic_DNA"/>
</dbReference>
<dbReference type="Proteomes" id="UP001148737">
    <property type="component" value="Unassembled WGS sequence"/>
</dbReference>
<sequence length="143" mass="14799">MKAISLVSVFACYATAMWKTVEKSKVSCAGCMRGAGVTGALDDEGQGFCQHIVDTCGRGNDDSGYATDHAANVIVTWGNKDGHDFANCPSDVEQCKTVLNSIMAGCTGTARNREAAIINANDEEAGSIGITGQCFCVGDTSCG</sequence>
<proteinExistence type="predicted"/>
<gene>
    <name evidence="1" type="ORF">NLG97_g1714</name>
</gene>
<keyword evidence="2" id="KW-1185">Reference proteome</keyword>
<organism evidence="1 2">
    <name type="scientific">Lecanicillium saksenae</name>
    <dbReference type="NCBI Taxonomy" id="468837"/>
    <lineage>
        <taxon>Eukaryota</taxon>
        <taxon>Fungi</taxon>
        <taxon>Dikarya</taxon>
        <taxon>Ascomycota</taxon>
        <taxon>Pezizomycotina</taxon>
        <taxon>Sordariomycetes</taxon>
        <taxon>Hypocreomycetidae</taxon>
        <taxon>Hypocreales</taxon>
        <taxon>Cordycipitaceae</taxon>
        <taxon>Lecanicillium</taxon>
    </lineage>
</organism>
<reference evidence="1" key="1">
    <citation type="submission" date="2022-07" db="EMBL/GenBank/DDBJ databases">
        <title>Genome Sequence of Lecanicillium saksenae.</title>
        <authorList>
            <person name="Buettner E."/>
        </authorList>
    </citation>
    <scope>NUCLEOTIDE SEQUENCE</scope>
    <source>
        <strain evidence="1">VT-O1</strain>
    </source>
</reference>
<comment type="caution">
    <text evidence="1">The sequence shown here is derived from an EMBL/GenBank/DDBJ whole genome shotgun (WGS) entry which is preliminary data.</text>
</comment>
<protein>
    <submittedName>
        <fullName evidence="1">Uncharacterized protein</fullName>
    </submittedName>
</protein>
<evidence type="ECO:0000313" key="1">
    <source>
        <dbReference type="EMBL" id="KAJ3497675.1"/>
    </source>
</evidence>
<accession>A0ACC1R363</accession>